<feature type="chain" id="PRO_5012825313" description="DUF3347 domain-containing protein" evidence="1">
    <location>
        <begin position="20"/>
        <end position="158"/>
    </location>
</feature>
<organism evidence="2 3">
    <name type="scientific">Halobacteriovorax marinus</name>
    <dbReference type="NCBI Taxonomy" id="97084"/>
    <lineage>
        <taxon>Bacteria</taxon>
        <taxon>Pseudomonadati</taxon>
        <taxon>Bdellovibrionota</taxon>
        <taxon>Bacteriovoracia</taxon>
        <taxon>Bacteriovoracales</taxon>
        <taxon>Halobacteriovoraceae</taxon>
        <taxon>Halobacteriovorax</taxon>
    </lineage>
</organism>
<sequence>MKKIVLGLIIGLLGFSASAAKIKLDNKAKAEIIKTLEANEELHASFFKYDGKNVETTAMKVSKAMGNISNKDVAKLLKHSKMMLTKIKADSKRDENNQNYHMVSMALIHIMNKYDLGEKYSAYRCPMVKKKWIQNTKKMGRVHNPYAPSMPHCGGRLR</sequence>
<keyword evidence="1" id="KW-0732">Signal</keyword>
<evidence type="ECO:0000256" key="1">
    <source>
        <dbReference type="SAM" id="SignalP"/>
    </source>
</evidence>
<dbReference type="AlphaFoldDB" id="A0A1Y5FHK9"/>
<proteinExistence type="predicted"/>
<accession>A0A1Y5FHK9</accession>
<evidence type="ECO:0000313" key="3">
    <source>
        <dbReference type="Proteomes" id="UP000196531"/>
    </source>
</evidence>
<evidence type="ECO:0008006" key="4">
    <source>
        <dbReference type="Google" id="ProtNLM"/>
    </source>
</evidence>
<reference evidence="3" key="1">
    <citation type="journal article" date="2017" name="Proc. Natl. Acad. Sci. U.S.A.">
        <title>Simulation of Deepwater Horizon oil plume reveals substrate specialization within a complex community of hydrocarbon-degraders.</title>
        <authorList>
            <person name="Hu P."/>
            <person name="Dubinsky E.A."/>
            <person name="Probst A.J."/>
            <person name="Wang J."/>
            <person name="Sieber C.M.K."/>
            <person name="Tom L.M."/>
            <person name="Gardinali P."/>
            <person name="Banfield J.F."/>
            <person name="Atlas R.M."/>
            <person name="Andersen G.L."/>
        </authorList>
    </citation>
    <scope>NUCLEOTIDE SEQUENCE [LARGE SCALE GENOMIC DNA]</scope>
</reference>
<dbReference type="Proteomes" id="UP000196531">
    <property type="component" value="Unassembled WGS sequence"/>
</dbReference>
<gene>
    <name evidence="2" type="ORF">A9Q84_01330</name>
</gene>
<comment type="caution">
    <text evidence="2">The sequence shown here is derived from an EMBL/GenBank/DDBJ whole genome shotgun (WGS) entry which is preliminary data.</text>
</comment>
<protein>
    <recommendedName>
        <fullName evidence="4">DUF3347 domain-containing protein</fullName>
    </recommendedName>
</protein>
<dbReference type="EMBL" id="MAAO01000002">
    <property type="protein sequence ID" value="OUR99695.1"/>
    <property type="molecule type" value="Genomic_DNA"/>
</dbReference>
<feature type="signal peptide" evidence="1">
    <location>
        <begin position="1"/>
        <end position="19"/>
    </location>
</feature>
<name>A0A1Y5FHK9_9BACT</name>
<evidence type="ECO:0000313" key="2">
    <source>
        <dbReference type="EMBL" id="OUR99695.1"/>
    </source>
</evidence>